<dbReference type="InterPro" id="IPR036869">
    <property type="entry name" value="J_dom_sf"/>
</dbReference>
<feature type="region of interest" description="Disordered" evidence="1">
    <location>
        <begin position="128"/>
        <end position="147"/>
    </location>
</feature>
<sequence>MHATVLGVAKPGLHAIRSGILPAGLRQIIILRYASTASADNNEGDPHSIPLKFPFPNHPHPTPHEIFHLKPGARPSEIKSRYYQLVRIHHPDTPHARRLPAHISRARFQAIQSAHDVLTGKSRRADNPFSMYASHTKGNKMHTHRRPYGPHNVDAEWARAAEEMDEHGSGRQKDQIIILGAIALIGLAAVPFFTSTAVSQTKHMTAVQNLAEARREAREHGMTRRREIRKRVRSQELGQEYEEKKLSPESSPSDSEPTLRTG</sequence>
<dbReference type="Pfam" id="PF00226">
    <property type="entry name" value="DnaJ"/>
    <property type="match status" value="1"/>
</dbReference>
<evidence type="ECO:0000313" key="5">
    <source>
        <dbReference type="Proteomes" id="UP000757232"/>
    </source>
</evidence>
<gene>
    <name evidence="4" type="ORF">A7U60_g5241</name>
</gene>
<feature type="compositionally biased region" description="Basic and acidic residues" evidence="1">
    <location>
        <begin position="212"/>
        <end position="225"/>
    </location>
</feature>
<dbReference type="Gene3D" id="1.10.287.110">
    <property type="entry name" value="DnaJ domain"/>
    <property type="match status" value="1"/>
</dbReference>
<keyword evidence="2" id="KW-0472">Membrane</keyword>
<keyword evidence="2" id="KW-0812">Transmembrane</keyword>
<comment type="caution">
    <text evidence="4">The sequence shown here is derived from an EMBL/GenBank/DDBJ whole genome shotgun (WGS) entry which is preliminary data.</text>
</comment>
<dbReference type="AlphaFoldDB" id="A0A9Q5HXC4"/>
<dbReference type="SMART" id="SM00271">
    <property type="entry name" value="DnaJ"/>
    <property type="match status" value="1"/>
</dbReference>
<feature type="compositionally biased region" description="Basic residues" evidence="1">
    <location>
        <begin position="137"/>
        <end position="147"/>
    </location>
</feature>
<reference evidence="4" key="1">
    <citation type="submission" date="2016-06" db="EMBL/GenBank/DDBJ databases">
        <title>Draft Genome sequence of the fungus Inonotus baumii.</title>
        <authorList>
            <person name="Zhu H."/>
            <person name="Lin W."/>
        </authorList>
    </citation>
    <scope>NUCLEOTIDE SEQUENCE</scope>
    <source>
        <strain evidence="4">821</strain>
    </source>
</reference>
<organism evidence="4 5">
    <name type="scientific">Sanghuangporus baumii</name>
    <name type="common">Phellinus baumii</name>
    <dbReference type="NCBI Taxonomy" id="108892"/>
    <lineage>
        <taxon>Eukaryota</taxon>
        <taxon>Fungi</taxon>
        <taxon>Dikarya</taxon>
        <taxon>Basidiomycota</taxon>
        <taxon>Agaricomycotina</taxon>
        <taxon>Agaricomycetes</taxon>
        <taxon>Hymenochaetales</taxon>
        <taxon>Hymenochaetaceae</taxon>
        <taxon>Sanghuangporus</taxon>
    </lineage>
</organism>
<feature type="transmembrane region" description="Helical" evidence="2">
    <location>
        <begin position="176"/>
        <end position="194"/>
    </location>
</feature>
<protein>
    <recommendedName>
        <fullName evidence="3">J domain-containing protein</fullName>
    </recommendedName>
</protein>
<dbReference type="InterPro" id="IPR001623">
    <property type="entry name" value="DnaJ_domain"/>
</dbReference>
<dbReference type="OrthoDB" id="445556at2759"/>
<accession>A0A9Q5HXC4</accession>
<proteinExistence type="predicted"/>
<evidence type="ECO:0000313" key="4">
    <source>
        <dbReference type="EMBL" id="OCB87714.1"/>
    </source>
</evidence>
<dbReference type="CDD" id="cd06257">
    <property type="entry name" value="DnaJ"/>
    <property type="match status" value="1"/>
</dbReference>
<dbReference type="PROSITE" id="PS50076">
    <property type="entry name" value="DNAJ_2"/>
    <property type="match status" value="1"/>
</dbReference>
<dbReference type="Proteomes" id="UP000757232">
    <property type="component" value="Unassembled WGS sequence"/>
</dbReference>
<name>A0A9Q5HXC4_SANBA</name>
<evidence type="ECO:0000259" key="3">
    <source>
        <dbReference type="PROSITE" id="PS50076"/>
    </source>
</evidence>
<evidence type="ECO:0000256" key="2">
    <source>
        <dbReference type="SAM" id="Phobius"/>
    </source>
</evidence>
<dbReference type="EMBL" id="LNZH02000189">
    <property type="protein sequence ID" value="OCB87714.1"/>
    <property type="molecule type" value="Genomic_DNA"/>
</dbReference>
<keyword evidence="2" id="KW-1133">Transmembrane helix</keyword>
<keyword evidence="5" id="KW-1185">Reference proteome</keyword>
<evidence type="ECO:0000256" key="1">
    <source>
        <dbReference type="SAM" id="MobiDB-lite"/>
    </source>
</evidence>
<dbReference type="SUPFAM" id="SSF46565">
    <property type="entry name" value="Chaperone J-domain"/>
    <property type="match status" value="1"/>
</dbReference>
<feature type="region of interest" description="Disordered" evidence="1">
    <location>
        <begin position="211"/>
        <end position="262"/>
    </location>
</feature>
<feature type="domain" description="J" evidence="3">
    <location>
        <begin position="62"/>
        <end position="133"/>
    </location>
</feature>